<evidence type="ECO:0000256" key="1">
    <source>
        <dbReference type="SAM" id="MobiDB-lite"/>
    </source>
</evidence>
<reference evidence="2" key="1">
    <citation type="journal article" date="2017" name="Nature">
        <title>The genome of Chenopodium quinoa.</title>
        <authorList>
            <person name="Jarvis D.E."/>
            <person name="Ho Y.S."/>
            <person name="Lightfoot D.J."/>
            <person name="Schmoeckel S.M."/>
            <person name="Li B."/>
            <person name="Borm T.J.A."/>
            <person name="Ohyanagi H."/>
            <person name="Mineta K."/>
            <person name="Michell C.T."/>
            <person name="Saber N."/>
            <person name="Kharbatia N.M."/>
            <person name="Rupper R.R."/>
            <person name="Sharp A.R."/>
            <person name="Dally N."/>
            <person name="Boughton B.A."/>
            <person name="Woo Y.H."/>
            <person name="Gao G."/>
            <person name="Schijlen E.G.W.M."/>
            <person name="Guo X."/>
            <person name="Momin A.A."/>
            <person name="Negrao S."/>
            <person name="Al-Babili S."/>
            <person name="Gehring C."/>
            <person name="Roessner U."/>
            <person name="Jung C."/>
            <person name="Murphy K."/>
            <person name="Arold S.T."/>
            <person name="Gojobori T."/>
            <person name="van der Linden C.G."/>
            <person name="van Loo E.N."/>
            <person name="Jellen E.N."/>
            <person name="Maughan P.J."/>
            <person name="Tester M."/>
        </authorList>
    </citation>
    <scope>NUCLEOTIDE SEQUENCE [LARGE SCALE GENOMIC DNA]</scope>
    <source>
        <strain evidence="2">cv. PI 614886</strain>
    </source>
</reference>
<sequence>MMVPLLMALFRAGWRMDKRTAINHNTGFVKPRLTPFTKPDVRNGNRGPGIEGGRLSPLAGIDENFQNNCEDLEGEKQNEIEEGQIHQSVIQEGPVLTDLQRTRLCRPFTEDDVKVAVWSIDEDKSPGPNGYTSKFFKNSWNIVKEDVCEAVLSFFEHGQLLKHVNTTSLTLIPKVVHANAVTQFRPLACCSVIYKIMSKMICSRKSISFCSRALKTFYLVSGLLENEEKTTIMFGNVQENEKKVFCSVLVLLKAVFLLDI</sequence>
<dbReference type="InterPro" id="IPR052343">
    <property type="entry name" value="Retrotransposon-Effector_Assoc"/>
</dbReference>
<feature type="region of interest" description="Disordered" evidence="1">
    <location>
        <begin position="33"/>
        <end position="57"/>
    </location>
</feature>
<protein>
    <submittedName>
        <fullName evidence="2">Uncharacterized protein</fullName>
    </submittedName>
</protein>
<dbReference type="AlphaFoldDB" id="A0A803N6L1"/>
<keyword evidence="3" id="KW-1185">Reference proteome</keyword>
<dbReference type="Proteomes" id="UP000596660">
    <property type="component" value="Unplaced"/>
</dbReference>
<evidence type="ECO:0000313" key="3">
    <source>
        <dbReference type="Proteomes" id="UP000596660"/>
    </source>
</evidence>
<proteinExistence type="predicted"/>
<dbReference type="PANTHER" id="PTHR46890">
    <property type="entry name" value="NON-LTR RETROLELEMENT REVERSE TRANSCRIPTASE-LIKE PROTEIN-RELATED"/>
    <property type="match status" value="1"/>
</dbReference>
<name>A0A803N6L1_CHEQI</name>
<accession>A0A803N6L1</accession>
<reference evidence="2" key="2">
    <citation type="submission" date="2021-03" db="UniProtKB">
        <authorList>
            <consortium name="EnsemblPlants"/>
        </authorList>
    </citation>
    <scope>IDENTIFICATION</scope>
</reference>
<dbReference type="EnsemblPlants" id="AUR62041349-RA">
    <property type="protein sequence ID" value="AUR62041349-RA:cds"/>
    <property type="gene ID" value="AUR62041349"/>
</dbReference>
<evidence type="ECO:0000313" key="2">
    <source>
        <dbReference type="EnsemblPlants" id="AUR62041349-RA:cds"/>
    </source>
</evidence>
<organism evidence="2 3">
    <name type="scientific">Chenopodium quinoa</name>
    <name type="common">Quinoa</name>
    <dbReference type="NCBI Taxonomy" id="63459"/>
    <lineage>
        <taxon>Eukaryota</taxon>
        <taxon>Viridiplantae</taxon>
        <taxon>Streptophyta</taxon>
        <taxon>Embryophyta</taxon>
        <taxon>Tracheophyta</taxon>
        <taxon>Spermatophyta</taxon>
        <taxon>Magnoliopsida</taxon>
        <taxon>eudicotyledons</taxon>
        <taxon>Gunneridae</taxon>
        <taxon>Pentapetalae</taxon>
        <taxon>Caryophyllales</taxon>
        <taxon>Chenopodiaceae</taxon>
        <taxon>Chenopodioideae</taxon>
        <taxon>Atripliceae</taxon>
        <taxon>Chenopodium</taxon>
    </lineage>
</organism>
<dbReference type="Gramene" id="AUR62041349-RA">
    <property type="protein sequence ID" value="AUR62041349-RA:cds"/>
    <property type="gene ID" value="AUR62041349"/>
</dbReference>
<dbReference type="PANTHER" id="PTHR46890:SF23">
    <property type="entry name" value="OS12G0211100 PROTEIN"/>
    <property type="match status" value="1"/>
</dbReference>